<gene>
    <name evidence="3" type="ORF">FHR36_002199</name>
</gene>
<dbReference type="PANTHER" id="PTHR39339">
    <property type="entry name" value="SLR1444 PROTEIN"/>
    <property type="match status" value="1"/>
</dbReference>
<evidence type="ECO:0000256" key="1">
    <source>
        <dbReference type="SAM" id="MobiDB-lite"/>
    </source>
</evidence>
<dbReference type="EMBL" id="JAMZDX010000002">
    <property type="protein sequence ID" value="MCP2309075.1"/>
    <property type="molecule type" value="Genomic_DNA"/>
</dbReference>
<dbReference type="InterPro" id="IPR038186">
    <property type="entry name" value="CHAD_dom_sf"/>
</dbReference>
<dbReference type="PANTHER" id="PTHR39339:SF1">
    <property type="entry name" value="CHAD DOMAIN-CONTAINING PROTEIN"/>
    <property type="match status" value="1"/>
</dbReference>
<name>A0ABT1IVA5_9ACTN</name>
<dbReference type="SMART" id="SM00880">
    <property type="entry name" value="CHAD"/>
    <property type="match status" value="1"/>
</dbReference>
<keyword evidence="4" id="KW-1185">Reference proteome</keyword>
<comment type="caution">
    <text evidence="3">The sequence shown here is derived from an EMBL/GenBank/DDBJ whole genome shotgun (WGS) entry which is preliminary data.</text>
</comment>
<dbReference type="Proteomes" id="UP001206483">
    <property type="component" value="Unassembled WGS sequence"/>
</dbReference>
<dbReference type="InterPro" id="IPR007899">
    <property type="entry name" value="CHAD_dom"/>
</dbReference>
<dbReference type="PROSITE" id="PS51708">
    <property type="entry name" value="CHAD"/>
    <property type="match status" value="1"/>
</dbReference>
<dbReference type="Gene3D" id="1.40.20.10">
    <property type="entry name" value="CHAD domain"/>
    <property type="match status" value="1"/>
</dbReference>
<proteinExistence type="predicted"/>
<feature type="region of interest" description="Disordered" evidence="1">
    <location>
        <begin position="149"/>
        <end position="191"/>
    </location>
</feature>
<reference evidence="3 4" key="1">
    <citation type="submission" date="2022-06" db="EMBL/GenBank/DDBJ databases">
        <title>Sequencing the genomes of 1000 actinobacteria strains.</title>
        <authorList>
            <person name="Klenk H.-P."/>
        </authorList>
    </citation>
    <scope>NUCLEOTIDE SEQUENCE [LARGE SCALE GENOMIC DNA]</scope>
    <source>
        <strain evidence="3 4">DSM 41656</strain>
    </source>
</reference>
<evidence type="ECO:0000313" key="3">
    <source>
        <dbReference type="EMBL" id="MCP2309075.1"/>
    </source>
</evidence>
<dbReference type="RefSeq" id="WP_253796036.1">
    <property type="nucleotide sequence ID" value="NZ_BAAAUB010000073.1"/>
</dbReference>
<accession>A0ABT1IVA5</accession>
<evidence type="ECO:0000259" key="2">
    <source>
        <dbReference type="PROSITE" id="PS51708"/>
    </source>
</evidence>
<organism evidence="3 4">
    <name type="scientific">Kitasatospora paracochleata</name>
    <dbReference type="NCBI Taxonomy" id="58354"/>
    <lineage>
        <taxon>Bacteria</taxon>
        <taxon>Bacillati</taxon>
        <taxon>Actinomycetota</taxon>
        <taxon>Actinomycetes</taxon>
        <taxon>Kitasatosporales</taxon>
        <taxon>Streptomycetaceae</taxon>
        <taxon>Kitasatospora</taxon>
    </lineage>
</organism>
<sequence length="285" mass="31392">MARKVKGTAGTVLAARIREQVDQITELDRAVRADEADAVHRMRVASRRLRSALRSYRGLLDGDPAPVVEELRWFGGALGHARDSEVLAERLLAQARDLPADGGRDAVVADLTRWAERQQRQARPEVMAVLDSPRYQLLVETLAELAADPPLGPRAERPAGPELTRTLRRERRRTDDRIRAARSAEPGEAVESALHAARKAAKRARYAGEAAGPAASDFTERMKTLQDLLGRHQDAVVAAAEVRVLSDGGFGYGVLYGRQVEEAAQIRAQLPEAWRAVKGKPQRLR</sequence>
<protein>
    <submittedName>
        <fullName evidence="3">CHAD domain-containing protein</fullName>
    </submittedName>
</protein>
<feature type="domain" description="CHAD" evidence="2">
    <location>
        <begin position="6"/>
        <end position="279"/>
    </location>
</feature>
<dbReference type="Pfam" id="PF05235">
    <property type="entry name" value="CHAD"/>
    <property type="match status" value="1"/>
</dbReference>
<evidence type="ECO:0000313" key="4">
    <source>
        <dbReference type="Proteomes" id="UP001206483"/>
    </source>
</evidence>